<dbReference type="RefSeq" id="WP_073519059.1">
    <property type="nucleotide sequence ID" value="NZ_MPOM01000023.1"/>
</dbReference>
<reference evidence="2 3" key="1">
    <citation type="submission" date="2016-11" db="EMBL/GenBank/DDBJ databases">
        <title>Identification of Bacillus cereus isolated from egg-white.</title>
        <authorList>
            <person name="Soni A."/>
            <person name="Oey I."/>
            <person name="Silcock P."/>
            <person name="Bremer P."/>
        </authorList>
    </citation>
    <scope>NUCLEOTIDE SEQUENCE [LARGE SCALE GENOMIC DNA]</scope>
    <source>
        <strain evidence="2 3">NZAS03</strain>
    </source>
</reference>
<organism evidence="2 3">
    <name type="scientific">Bacillus cereus</name>
    <dbReference type="NCBI Taxonomy" id="1396"/>
    <lineage>
        <taxon>Bacteria</taxon>
        <taxon>Bacillati</taxon>
        <taxon>Bacillota</taxon>
        <taxon>Bacilli</taxon>
        <taxon>Bacillales</taxon>
        <taxon>Bacillaceae</taxon>
        <taxon>Bacillus</taxon>
        <taxon>Bacillus cereus group</taxon>
    </lineage>
</organism>
<evidence type="ECO:0000313" key="2">
    <source>
        <dbReference type="EMBL" id="OKA32948.1"/>
    </source>
</evidence>
<dbReference type="AlphaFoldDB" id="A0A1C4EGI7"/>
<protein>
    <submittedName>
        <fullName evidence="2">Uncharacterized protein</fullName>
    </submittedName>
</protein>
<dbReference type="Proteomes" id="UP000186535">
    <property type="component" value="Unassembled WGS sequence"/>
</dbReference>
<sequence>MLKIDRKAVDTAIEEMELYTATKEVLTKYEAEKEVLVQREKALAERLAQLQEQHTSLLIDREVATDNPSDYIYMSKQLTNVNEDVKIITSLQEKLKESYTELKQKYMPIIQENYKKDSATRHKHFNVSETVAYVRNELQQAISDYEKAIREQDQQVMPLIYDDFLDDSELMNEGWEVDQESRVRVLAFKRTFEFDRNKLLYDKEIKL</sequence>
<evidence type="ECO:0000256" key="1">
    <source>
        <dbReference type="SAM" id="Coils"/>
    </source>
</evidence>
<gene>
    <name evidence="2" type="ORF">BJR07_26920</name>
</gene>
<keyword evidence="1" id="KW-0175">Coiled coil</keyword>
<dbReference type="EMBL" id="MPON01000015">
    <property type="protein sequence ID" value="OKA32948.1"/>
    <property type="molecule type" value="Genomic_DNA"/>
</dbReference>
<name>A0A1C4EGI7_BACCE</name>
<accession>A0A1C4EGI7</accession>
<feature type="coiled-coil region" evidence="1">
    <location>
        <begin position="26"/>
        <end position="53"/>
    </location>
</feature>
<evidence type="ECO:0000313" key="3">
    <source>
        <dbReference type="Proteomes" id="UP000186535"/>
    </source>
</evidence>
<comment type="caution">
    <text evidence="2">The sequence shown here is derived from an EMBL/GenBank/DDBJ whole genome shotgun (WGS) entry which is preliminary data.</text>
</comment>
<proteinExistence type="predicted"/>